<dbReference type="Pfam" id="PF23921">
    <property type="entry name" value="DUF7260"/>
    <property type="match status" value="1"/>
</dbReference>
<organism evidence="2 3">
    <name type="scientific">Natronoarchaeum philippinense</name>
    <dbReference type="NCBI Taxonomy" id="558529"/>
    <lineage>
        <taxon>Archaea</taxon>
        <taxon>Methanobacteriati</taxon>
        <taxon>Methanobacteriota</taxon>
        <taxon>Stenosarchaea group</taxon>
        <taxon>Halobacteria</taxon>
        <taxon>Halobacteriales</taxon>
        <taxon>Natronoarchaeaceae</taxon>
    </lineage>
</organism>
<evidence type="ECO:0000259" key="1">
    <source>
        <dbReference type="Pfam" id="PF23921"/>
    </source>
</evidence>
<sequence>MRAKYNIVDSFKRDGRRLAGVVESERHTQPLEAAEASVRRERRWLVDEQQAFEQFAKRVRNLDADRPQSGVDRTLTRRDASGLRVVRDAYEETVMSVPHYREEYDQPYAASVAGELSEELAAALTNCAQFHPHLKQKLLEATQQAIDSREQLIGIVDAERAAIETVSDTIDDLSADIDALVGQPLDELEFNALRLTRERLRSVRDRCDEIAADRQATLQDQRRSLPAGIDDLGEYLYADCETTYPVLSALAELRRHVDGLLTGTDRRLARAA</sequence>
<dbReference type="AlphaFoldDB" id="A0A285PE11"/>
<dbReference type="EMBL" id="OBEJ01000008">
    <property type="protein sequence ID" value="SNZ18101.1"/>
    <property type="molecule type" value="Genomic_DNA"/>
</dbReference>
<dbReference type="InterPro" id="IPR055684">
    <property type="entry name" value="DUF7260"/>
</dbReference>
<keyword evidence="3" id="KW-1185">Reference proteome</keyword>
<reference evidence="2 3" key="1">
    <citation type="submission" date="2017-09" db="EMBL/GenBank/DDBJ databases">
        <authorList>
            <person name="Ehlers B."/>
            <person name="Leendertz F.H."/>
        </authorList>
    </citation>
    <scope>NUCLEOTIDE SEQUENCE [LARGE SCALE GENOMIC DNA]</scope>
    <source>
        <strain evidence="2 3">DSM 27208</strain>
    </source>
</reference>
<name>A0A285PE11_NATPI</name>
<dbReference type="Proteomes" id="UP000219453">
    <property type="component" value="Unassembled WGS sequence"/>
</dbReference>
<proteinExistence type="predicted"/>
<protein>
    <recommendedName>
        <fullName evidence="1">DUF7260 domain-containing protein</fullName>
    </recommendedName>
</protein>
<gene>
    <name evidence="2" type="ORF">SAMN06269185_3243</name>
</gene>
<feature type="domain" description="DUF7260" evidence="1">
    <location>
        <begin position="30"/>
        <end position="258"/>
    </location>
</feature>
<evidence type="ECO:0000313" key="3">
    <source>
        <dbReference type="Proteomes" id="UP000219453"/>
    </source>
</evidence>
<accession>A0A285PE11</accession>
<evidence type="ECO:0000313" key="2">
    <source>
        <dbReference type="EMBL" id="SNZ18101.1"/>
    </source>
</evidence>